<feature type="region of interest" description="Disordered" evidence="1">
    <location>
        <begin position="149"/>
        <end position="190"/>
    </location>
</feature>
<dbReference type="InterPro" id="IPR012899">
    <property type="entry name" value="LTXXQ"/>
</dbReference>
<gene>
    <name evidence="3" type="ORF">CBP34_00095</name>
</gene>
<feature type="compositionally biased region" description="Low complexity" evidence="1">
    <location>
        <begin position="26"/>
        <end position="38"/>
    </location>
</feature>
<organism evidence="3 4">
    <name type="scientific">Acidovorax carolinensis</name>
    <dbReference type="NCBI Taxonomy" id="553814"/>
    <lineage>
        <taxon>Bacteria</taxon>
        <taxon>Pseudomonadati</taxon>
        <taxon>Pseudomonadota</taxon>
        <taxon>Betaproteobacteria</taxon>
        <taxon>Burkholderiales</taxon>
        <taxon>Comamonadaceae</taxon>
        <taxon>Acidovorax</taxon>
    </lineage>
</organism>
<feature type="compositionally biased region" description="Basic and acidic residues" evidence="1">
    <location>
        <begin position="158"/>
        <end position="171"/>
    </location>
</feature>
<evidence type="ECO:0000313" key="4">
    <source>
        <dbReference type="Proteomes" id="UP000194432"/>
    </source>
</evidence>
<dbReference type="Gene3D" id="1.20.120.1490">
    <property type="match status" value="1"/>
</dbReference>
<evidence type="ECO:0000313" key="3">
    <source>
        <dbReference type="EMBL" id="ART50379.1"/>
    </source>
</evidence>
<accession>A0A240TNN0</accession>
<keyword evidence="4" id="KW-1185">Reference proteome</keyword>
<dbReference type="RefSeq" id="WP_086910863.1">
    <property type="nucleotide sequence ID" value="NZ_CP021359.1"/>
</dbReference>
<protein>
    <submittedName>
        <fullName evidence="3">Uncharacterized protein</fullName>
    </submittedName>
</protein>
<accession>A0A240TXM8</accession>
<proteinExistence type="predicted"/>
<dbReference type="KEGG" id="acid:CBP33_00090"/>
<feature type="compositionally biased region" description="Basic and acidic residues" evidence="1">
    <location>
        <begin position="39"/>
        <end position="51"/>
    </location>
</feature>
<keyword evidence="2" id="KW-0732">Signal</keyword>
<feature type="compositionally biased region" description="Gly residues" evidence="1">
    <location>
        <begin position="175"/>
        <end position="190"/>
    </location>
</feature>
<dbReference type="GO" id="GO:0042597">
    <property type="term" value="C:periplasmic space"/>
    <property type="evidence" value="ECO:0007669"/>
    <property type="project" value="InterPro"/>
</dbReference>
<feature type="signal peptide" evidence="2">
    <location>
        <begin position="1"/>
        <end position="23"/>
    </location>
</feature>
<dbReference type="Proteomes" id="UP000194432">
    <property type="component" value="Chromosome 1"/>
</dbReference>
<name>A0A240TXM8_9BURK</name>
<evidence type="ECO:0000256" key="1">
    <source>
        <dbReference type="SAM" id="MobiDB-lite"/>
    </source>
</evidence>
<dbReference type="AlphaFoldDB" id="A0A240TXM8"/>
<evidence type="ECO:0000256" key="2">
    <source>
        <dbReference type="SAM" id="SignalP"/>
    </source>
</evidence>
<feature type="chain" id="PRO_5043825793" evidence="2">
    <location>
        <begin position="24"/>
        <end position="190"/>
    </location>
</feature>
<dbReference type="Pfam" id="PF07813">
    <property type="entry name" value="LTXXQ"/>
    <property type="match status" value="1"/>
</dbReference>
<sequence>MSFFQRRIAAAAMMAAFALPVLAQPAPSAPPAAGASAEQARKPGDRQERRQAHMAQRIDALKAQLKLTPAQEPAWTAFTAAMQPGERPARLDRTMDRSEMEKLTTPERIDRMRAQRAQHAAEADRRGEATKTFYAALTPEQQKTFDAQAQPMRGKGGHRGDWGHGHGEHGHHGGMRGGDMPMGGMGGPAR</sequence>
<dbReference type="EMBL" id="CP021361">
    <property type="protein sequence ID" value="ART50379.1"/>
    <property type="molecule type" value="Genomic_DNA"/>
</dbReference>
<feature type="region of interest" description="Disordered" evidence="1">
    <location>
        <begin position="26"/>
        <end position="54"/>
    </location>
</feature>
<dbReference type="KEGG" id="acin:CBP34_00095"/>
<reference evidence="3 4" key="1">
    <citation type="submission" date="2017-05" db="EMBL/GenBank/DDBJ databases">
        <title>Polyphasic characterization of four soil-derived phenanthrene-degrading Acidovorax strains and proposal of Acidovorax phenanthrenivorans sp. nov.</title>
        <authorList>
            <person name="Singleton D.R."/>
            <person name="Lee J."/>
            <person name="Dickey A.N."/>
            <person name="Stroud A."/>
            <person name="Scholl E.H."/>
            <person name="Wright F.A."/>
            <person name="Aitken M.D."/>
        </authorList>
    </citation>
    <scope>NUCLEOTIDE SEQUENCE [LARGE SCALE GENOMIC DNA]</scope>
    <source>
        <strain evidence="3">NA3</strain>
    </source>
</reference>